<name>A0A8J8NQF9_HALGN</name>
<reference evidence="1" key="1">
    <citation type="submission" date="2019-06" db="EMBL/GenBank/DDBJ databases">
        <authorList>
            <person name="Zheng W."/>
        </authorList>
    </citation>
    <scope>NUCLEOTIDE SEQUENCE</scope>
    <source>
        <strain evidence="1">QDHG01</strain>
    </source>
</reference>
<sequence>MNNLIILQGGCYLIPPSQFDKEGQLILKDMKFIFQHALEGNTLQRIPRTQNANEGIQNLQNRTSSHCLKALKCAQLEQRSRKTLMH</sequence>
<dbReference type="EMBL" id="RRYP01009253">
    <property type="protein sequence ID" value="TNV79183.1"/>
    <property type="molecule type" value="Genomic_DNA"/>
</dbReference>
<dbReference type="Proteomes" id="UP000785679">
    <property type="component" value="Unassembled WGS sequence"/>
</dbReference>
<comment type="caution">
    <text evidence="1">The sequence shown here is derived from an EMBL/GenBank/DDBJ whole genome shotgun (WGS) entry which is preliminary data.</text>
</comment>
<gene>
    <name evidence="1" type="ORF">FGO68_gene17179</name>
</gene>
<evidence type="ECO:0000313" key="2">
    <source>
        <dbReference type="Proteomes" id="UP000785679"/>
    </source>
</evidence>
<proteinExistence type="predicted"/>
<dbReference type="AlphaFoldDB" id="A0A8J8NQF9"/>
<protein>
    <submittedName>
        <fullName evidence="1">Uncharacterized protein</fullName>
    </submittedName>
</protein>
<evidence type="ECO:0000313" key="1">
    <source>
        <dbReference type="EMBL" id="TNV79183.1"/>
    </source>
</evidence>
<keyword evidence="2" id="KW-1185">Reference proteome</keyword>
<accession>A0A8J8NQF9</accession>
<organism evidence="1 2">
    <name type="scientific">Halteria grandinella</name>
    <dbReference type="NCBI Taxonomy" id="5974"/>
    <lineage>
        <taxon>Eukaryota</taxon>
        <taxon>Sar</taxon>
        <taxon>Alveolata</taxon>
        <taxon>Ciliophora</taxon>
        <taxon>Intramacronucleata</taxon>
        <taxon>Spirotrichea</taxon>
        <taxon>Stichotrichia</taxon>
        <taxon>Sporadotrichida</taxon>
        <taxon>Halteriidae</taxon>
        <taxon>Halteria</taxon>
    </lineage>
</organism>